<protein>
    <recommendedName>
        <fullName evidence="3">Peroxidase</fullName>
    </recommendedName>
</protein>
<keyword evidence="2" id="KW-1185">Reference proteome</keyword>
<reference evidence="1 2" key="1">
    <citation type="submission" date="2024-04" db="EMBL/GenBank/DDBJ databases">
        <authorList>
            <person name="Waldvogel A.-M."/>
            <person name="Schoenle A."/>
        </authorList>
    </citation>
    <scope>NUCLEOTIDE SEQUENCE [LARGE SCALE GENOMIC DNA]</scope>
</reference>
<dbReference type="Gene3D" id="1.10.640.10">
    <property type="entry name" value="Haem peroxidase domain superfamily, animal type"/>
    <property type="match status" value="1"/>
</dbReference>
<gene>
    <name evidence="1" type="ORF">KC01_LOCUS1932</name>
</gene>
<dbReference type="InterPro" id="IPR037120">
    <property type="entry name" value="Haem_peroxidase_sf_animal"/>
</dbReference>
<sequence>MESVESPARGADYLDQTLRLLQERTHHVHKRSLNATDLLTEEELKSLVEITGCAARVRLPNCRTTPNVNKYRTATSVCNNLQSPRLGASNTPFTRWFPAEYDDGISQPKGWNNRNMNNFLLPLVRQVSNNILATTDAGVINDRELTHMVTLFGQWNDHDLTFTPFSPSISSYSNGINCDSSM</sequence>
<evidence type="ECO:0000313" key="2">
    <source>
        <dbReference type="Proteomes" id="UP001497482"/>
    </source>
</evidence>
<dbReference type="InterPro" id="IPR010255">
    <property type="entry name" value="Haem_peroxidase_sf"/>
</dbReference>
<accession>A0AAV2IW37</accession>
<dbReference type="PANTHER" id="PTHR11475:SF63">
    <property type="entry name" value="EOSINOPHIL PEROXIDASE"/>
    <property type="match status" value="1"/>
</dbReference>
<dbReference type="InterPro" id="IPR019791">
    <property type="entry name" value="Haem_peroxidase_animal"/>
</dbReference>
<organism evidence="1 2">
    <name type="scientific">Knipowitschia caucasica</name>
    <name type="common">Caucasian dwarf goby</name>
    <name type="synonym">Pomatoschistus caucasicus</name>
    <dbReference type="NCBI Taxonomy" id="637954"/>
    <lineage>
        <taxon>Eukaryota</taxon>
        <taxon>Metazoa</taxon>
        <taxon>Chordata</taxon>
        <taxon>Craniata</taxon>
        <taxon>Vertebrata</taxon>
        <taxon>Euteleostomi</taxon>
        <taxon>Actinopterygii</taxon>
        <taxon>Neopterygii</taxon>
        <taxon>Teleostei</taxon>
        <taxon>Neoteleostei</taxon>
        <taxon>Acanthomorphata</taxon>
        <taxon>Gobiaria</taxon>
        <taxon>Gobiiformes</taxon>
        <taxon>Gobioidei</taxon>
        <taxon>Gobiidae</taxon>
        <taxon>Gobiinae</taxon>
        <taxon>Knipowitschia</taxon>
    </lineage>
</organism>
<evidence type="ECO:0000313" key="1">
    <source>
        <dbReference type="EMBL" id="CAL1569503.1"/>
    </source>
</evidence>
<proteinExistence type="predicted"/>
<dbReference type="Proteomes" id="UP001497482">
    <property type="component" value="Chromosome 1"/>
</dbReference>
<dbReference type="Pfam" id="PF03098">
    <property type="entry name" value="An_peroxidase"/>
    <property type="match status" value="1"/>
</dbReference>
<dbReference type="SUPFAM" id="SSF48113">
    <property type="entry name" value="Heme-dependent peroxidases"/>
    <property type="match status" value="1"/>
</dbReference>
<name>A0AAV2IW37_KNICA</name>
<dbReference type="GO" id="GO:0006979">
    <property type="term" value="P:response to oxidative stress"/>
    <property type="evidence" value="ECO:0007669"/>
    <property type="project" value="InterPro"/>
</dbReference>
<dbReference type="GO" id="GO:0005615">
    <property type="term" value="C:extracellular space"/>
    <property type="evidence" value="ECO:0007669"/>
    <property type="project" value="TreeGrafter"/>
</dbReference>
<dbReference type="PROSITE" id="PS50292">
    <property type="entry name" value="PEROXIDASE_3"/>
    <property type="match status" value="1"/>
</dbReference>
<evidence type="ECO:0008006" key="3">
    <source>
        <dbReference type="Google" id="ProtNLM"/>
    </source>
</evidence>
<dbReference type="AlphaFoldDB" id="A0AAV2IW37"/>
<dbReference type="GO" id="GO:0004601">
    <property type="term" value="F:peroxidase activity"/>
    <property type="evidence" value="ECO:0007669"/>
    <property type="project" value="InterPro"/>
</dbReference>
<dbReference type="PANTHER" id="PTHR11475">
    <property type="entry name" value="OXIDASE/PEROXIDASE"/>
    <property type="match status" value="1"/>
</dbReference>
<dbReference type="GO" id="GO:0020037">
    <property type="term" value="F:heme binding"/>
    <property type="evidence" value="ECO:0007669"/>
    <property type="project" value="InterPro"/>
</dbReference>
<dbReference type="EMBL" id="OZ035823">
    <property type="protein sequence ID" value="CAL1569503.1"/>
    <property type="molecule type" value="Genomic_DNA"/>
</dbReference>